<dbReference type="EMBL" id="CAJNOL010002480">
    <property type="protein sequence ID" value="CAF1504492.1"/>
    <property type="molecule type" value="Genomic_DNA"/>
</dbReference>
<keyword evidence="2" id="KW-0812">Transmembrane</keyword>
<comment type="caution">
    <text evidence="3">The sequence shown here is derived from an EMBL/GenBank/DDBJ whole genome shotgun (WGS) entry which is preliminary data.</text>
</comment>
<evidence type="ECO:0000313" key="6">
    <source>
        <dbReference type="Proteomes" id="UP000663870"/>
    </source>
</evidence>
<gene>
    <name evidence="4" type="ORF">JXQ802_LOCUS40622</name>
    <name evidence="3" type="ORF">PYM288_LOCUS26018</name>
</gene>
<accession>A0A814Y398</accession>
<dbReference type="Proteomes" id="UP000663870">
    <property type="component" value="Unassembled WGS sequence"/>
</dbReference>
<feature type="region of interest" description="Disordered" evidence="1">
    <location>
        <begin position="89"/>
        <end position="167"/>
    </location>
</feature>
<organism evidence="3 5">
    <name type="scientific">Rotaria sordida</name>
    <dbReference type="NCBI Taxonomy" id="392033"/>
    <lineage>
        <taxon>Eukaryota</taxon>
        <taxon>Metazoa</taxon>
        <taxon>Spiralia</taxon>
        <taxon>Gnathifera</taxon>
        <taxon>Rotifera</taxon>
        <taxon>Eurotatoria</taxon>
        <taxon>Bdelloidea</taxon>
        <taxon>Philodinida</taxon>
        <taxon>Philodinidae</taxon>
        <taxon>Rotaria</taxon>
    </lineage>
</organism>
<proteinExistence type="predicted"/>
<reference evidence="3" key="1">
    <citation type="submission" date="2021-02" db="EMBL/GenBank/DDBJ databases">
        <authorList>
            <person name="Nowell W R."/>
        </authorList>
    </citation>
    <scope>NUCLEOTIDE SEQUENCE</scope>
</reference>
<dbReference type="AlphaFoldDB" id="A0A814Y398"/>
<keyword evidence="2" id="KW-0472">Membrane</keyword>
<evidence type="ECO:0000256" key="1">
    <source>
        <dbReference type="SAM" id="MobiDB-lite"/>
    </source>
</evidence>
<evidence type="ECO:0000256" key="2">
    <source>
        <dbReference type="SAM" id="Phobius"/>
    </source>
</evidence>
<evidence type="ECO:0000313" key="3">
    <source>
        <dbReference type="EMBL" id="CAF1223878.1"/>
    </source>
</evidence>
<protein>
    <submittedName>
        <fullName evidence="3">Uncharacterized protein</fullName>
    </submittedName>
</protein>
<evidence type="ECO:0000313" key="4">
    <source>
        <dbReference type="EMBL" id="CAF1504492.1"/>
    </source>
</evidence>
<keyword evidence="2" id="KW-1133">Transmembrane helix</keyword>
<evidence type="ECO:0000313" key="5">
    <source>
        <dbReference type="Proteomes" id="UP000663854"/>
    </source>
</evidence>
<dbReference type="EMBL" id="CAJNOH010001498">
    <property type="protein sequence ID" value="CAF1223878.1"/>
    <property type="molecule type" value="Genomic_DNA"/>
</dbReference>
<sequence>MATANRTKDVQSYTLVSTAPSLPSTPLSREDTKDDYYYPRRGKAWLPSTNCTCLSSLLAGFALIALLTMSIVIPIIVTLSTMTNEMSSTTNTTSIMTSSSTTTSTLTTSTTSTSTTSTSTTSTSTTSTSTTSTSTTSTTSTSTTSTSTTSTSTTSTSTTSTSTTSTSTITTTTTATTGISCATVCTSQETCEAGVCVGIGYLSCTLTWSRPGDGDLVLRTPNNRVIYWNNKGPSVNTTQGYLDVDDKNTTGPENIFWSNSSSVPLSGTYYVCFEPYEFNPNASLSNRITATVKVRRSTSTTLYFTRNFTSPQRDYYVCNYNSITLMGSFTYP</sequence>
<keyword evidence="6" id="KW-1185">Reference proteome</keyword>
<feature type="transmembrane region" description="Helical" evidence="2">
    <location>
        <begin position="57"/>
        <end position="79"/>
    </location>
</feature>
<name>A0A814Y398_9BILA</name>
<dbReference type="Proteomes" id="UP000663854">
    <property type="component" value="Unassembled WGS sequence"/>
</dbReference>